<reference evidence="3" key="1">
    <citation type="submission" date="2017-09" db="EMBL/GenBank/DDBJ databases">
        <title>Luteimonas liuhanmingii sp.nov., isolated from the intestinal contents of Tibetan Plateau Pika in Yushu, Qinghai Province, China.</title>
        <authorList>
            <person name="Gui Z."/>
        </authorList>
    </citation>
    <scope>NUCLEOTIDE SEQUENCE [LARGE SCALE GENOMIC DNA]</scope>
    <source>
        <strain evidence="3">100111</strain>
    </source>
</reference>
<dbReference type="Proteomes" id="UP000218968">
    <property type="component" value="Chromosome"/>
</dbReference>
<evidence type="ECO:0000313" key="2">
    <source>
        <dbReference type="EMBL" id="ATD67516.1"/>
    </source>
</evidence>
<dbReference type="AlphaFoldDB" id="A0A290XEZ5"/>
<dbReference type="InterPro" id="IPR009671">
    <property type="entry name" value="RraB_dom"/>
</dbReference>
<name>A0A290XEZ5_9GAMM</name>
<organism evidence="2 3">
    <name type="scientific">Luteimonas chenhongjianii</name>
    <dbReference type="NCBI Taxonomy" id="2006110"/>
    <lineage>
        <taxon>Bacteria</taxon>
        <taxon>Pseudomonadati</taxon>
        <taxon>Pseudomonadota</taxon>
        <taxon>Gammaproteobacteria</taxon>
        <taxon>Lysobacterales</taxon>
        <taxon>Lysobacteraceae</taxon>
        <taxon>Luteimonas</taxon>
    </lineage>
</organism>
<proteinExistence type="predicted"/>
<dbReference type="KEGG" id="lum:CNR27_08770"/>
<protein>
    <recommendedName>
        <fullName evidence="1">Regulator of ribonuclease activity B domain-containing protein</fullName>
    </recommendedName>
</protein>
<evidence type="ECO:0000259" key="1">
    <source>
        <dbReference type="Pfam" id="PF06877"/>
    </source>
</evidence>
<sequence>MITKEMMQAFFSDTRQKNIEAGESWSIDEVCRWSYFFVDEDGEALLPVAQHMESLGYTVVGITEPDGEEDPFFYLQVDKLEQHTPESLQARVEALYAIAEQFEIADYDGMNVVAA</sequence>
<dbReference type="Gene3D" id="3.30.70.970">
    <property type="entry name" value="RraB-like"/>
    <property type="match status" value="1"/>
</dbReference>
<evidence type="ECO:0000313" key="3">
    <source>
        <dbReference type="Proteomes" id="UP000218968"/>
    </source>
</evidence>
<feature type="domain" description="Regulator of ribonuclease activity B" evidence="1">
    <location>
        <begin position="27"/>
        <end position="111"/>
    </location>
</feature>
<keyword evidence="3" id="KW-1185">Reference proteome</keyword>
<dbReference type="Pfam" id="PF06877">
    <property type="entry name" value="RraB"/>
    <property type="match status" value="1"/>
</dbReference>
<gene>
    <name evidence="2" type="ORF">CNR27_08770</name>
</gene>
<dbReference type="SUPFAM" id="SSF89946">
    <property type="entry name" value="Hypothetical protein VC0424"/>
    <property type="match status" value="1"/>
</dbReference>
<accession>A0A290XEZ5</accession>
<dbReference type="InterPro" id="IPR036701">
    <property type="entry name" value="RraB-like_sf"/>
</dbReference>
<dbReference type="EMBL" id="CP023406">
    <property type="protein sequence ID" value="ATD67516.1"/>
    <property type="molecule type" value="Genomic_DNA"/>
</dbReference>